<evidence type="ECO:0000313" key="10">
    <source>
        <dbReference type="EMBL" id="GFM36367.1"/>
    </source>
</evidence>
<feature type="binding site" evidence="8">
    <location>
        <position position="267"/>
    </location>
    <ligand>
        <name>Mn(2+)</name>
        <dbReference type="ChEBI" id="CHEBI:29035"/>
        <label>2</label>
    </ligand>
</feature>
<dbReference type="EC" id="3.4.11.10" evidence="8"/>
<feature type="binding site" evidence="8">
    <location>
        <position position="349"/>
    </location>
    <ligand>
        <name>Mn(2+)</name>
        <dbReference type="ChEBI" id="CHEBI:29035"/>
        <label>1</label>
    </ligand>
</feature>
<dbReference type="PROSITE" id="PS00631">
    <property type="entry name" value="CYTOSOL_AP"/>
    <property type="match status" value="1"/>
</dbReference>
<keyword evidence="6 8" id="KW-0378">Hydrolase</keyword>
<dbReference type="SUPFAM" id="SSF52949">
    <property type="entry name" value="Macro domain-like"/>
    <property type="match status" value="1"/>
</dbReference>
<accession>A0A7J0BRM4</accession>
<evidence type="ECO:0000313" key="11">
    <source>
        <dbReference type="Proteomes" id="UP000503820"/>
    </source>
</evidence>
<dbReference type="CDD" id="cd00433">
    <property type="entry name" value="Peptidase_M17"/>
    <property type="match status" value="1"/>
</dbReference>
<evidence type="ECO:0000259" key="9">
    <source>
        <dbReference type="PROSITE" id="PS00631"/>
    </source>
</evidence>
<dbReference type="Pfam" id="PF02789">
    <property type="entry name" value="Peptidase_M17_N"/>
    <property type="match status" value="1"/>
</dbReference>
<evidence type="ECO:0000256" key="6">
    <source>
        <dbReference type="ARBA" id="ARBA00022801"/>
    </source>
</evidence>
<dbReference type="Gene3D" id="3.40.630.10">
    <property type="entry name" value="Zn peptidases"/>
    <property type="match status" value="1"/>
</dbReference>
<evidence type="ECO:0000256" key="8">
    <source>
        <dbReference type="HAMAP-Rule" id="MF_00181"/>
    </source>
</evidence>
<feature type="binding site" evidence="8">
    <location>
        <position position="272"/>
    </location>
    <ligand>
        <name>Mn(2+)</name>
        <dbReference type="ChEBI" id="CHEBI:29035"/>
        <label>1</label>
    </ligand>
</feature>
<sequence>MDIRFQKGPASDWRANTAIVFGFKNEPLLERIPALTDAAPWITITPAHLDFRGDKNQVVVMYGHPDIPLPRCIAVGLGDRSKFTLETLRGAVATAMQKCRELKVETCAIPLETFSDMDAEDTVLVEEAVLSMLLSLYTYDALKTTQEEPAFSPRWAALLSTAEVFPDDIHAAARRGEAAAKGVTAARTLVNGPANIVTPAHLADKARALGRTYGFSVRVLEAPELAAMGMGAFESVFKGAEEQAKMLVLEHALKGTENDAPIVFVGKGVTFDTGGISIKPSASMHEMKSDMAGAAAVLGLFEALGNSDIPRRVVGIAPCTENMPDGRATRPGDVVKTLSGKTVEIINTDAEGRLILCDALTWAQQEYTPAAIIDLATLTGACVVALGTDVAAVFATDDALSRQVTETGERVGDRFWPLPLWDLYFEPLKSEVADMMNVGGREGGAINAALFLKQFIGEGVRWAHLDIAGPAYKSKKSPLSVPGGTGFGVRTMLEIVRNGITGA</sequence>
<dbReference type="HAMAP" id="MF_00181">
    <property type="entry name" value="Cytosol_peptidase_M17"/>
    <property type="match status" value="1"/>
</dbReference>
<dbReference type="InterPro" id="IPR043472">
    <property type="entry name" value="Macro_dom-like"/>
</dbReference>
<dbReference type="AlphaFoldDB" id="A0A7J0BRM4"/>
<comment type="function">
    <text evidence="8">Presumably involved in the processing and regular turnover of intracellular proteins. Catalyzes the removal of unsubstituted N-terminal amino acids from various peptides.</text>
</comment>
<evidence type="ECO:0000256" key="1">
    <source>
        <dbReference type="ARBA" id="ARBA00000135"/>
    </source>
</evidence>
<dbReference type="Pfam" id="PF00883">
    <property type="entry name" value="Peptidase_M17"/>
    <property type="match status" value="1"/>
</dbReference>
<dbReference type="PANTHER" id="PTHR11963">
    <property type="entry name" value="LEUCINE AMINOPEPTIDASE-RELATED"/>
    <property type="match status" value="1"/>
</dbReference>
<dbReference type="Proteomes" id="UP000503820">
    <property type="component" value="Unassembled WGS sequence"/>
</dbReference>
<feature type="active site" evidence="8">
    <location>
        <position position="279"/>
    </location>
</feature>
<keyword evidence="5 8" id="KW-0645">Protease</keyword>
<feature type="binding site" evidence="8">
    <location>
        <position position="290"/>
    </location>
    <ligand>
        <name>Mn(2+)</name>
        <dbReference type="ChEBI" id="CHEBI:29035"/>
        <label>2</label>
    </ligand>
</feature>
<keyword evidence="7 8" id="KW-0464">Manganese</keyword>
<comment type="similarity">
    <text evidence="3 8">Belongs to the peptidase M17 family.</text>
</comment>
<dbReference type="PRINTS" id="PR00481">
    <property type="entry name" value="LAMNOPPTDASE"/>
</dbReference>
<dbReference type="GO" id="GO:0005737">
    <property type="term" value="C:cytoplasm"/>
    <property type="evidence" value="ECO:0007669"/>
    <property type="project" value="UniProtKB-SubCell"/>
</dbReference>
<reference evidence="10 11" key="1">
    <citation type="submission" date="2020-05" db="EMBL/GenBank/DDBJ databases">
        <title>Draft genome sequence of Desulfovibrio psychrotolerans JS1T.</title>
        <authorList>
            <person name="Ueno A."/>
            <person name="Tamazawa S."/>
            <person name="Tamamura S."/>
            <person name="Murakami T."/>
            <person name="Kiyama T."/>
            <person name="Inomata H."/>
            <person name="Amano Y."/>
            <person name="Miyakawa K."/>
            <person name="Tamaki H."/>
            <person name="Naganuma T."/>
            <person name="Kaneko K."/>
        </authorList>
    </citation>
    <scope>NUCLEOTIDE SEQUENCE [LARGE SCALE GENOMIC DNA]</scope>
    <source>
        <strain evidence="10 11">JS1</strain>
    </source>
</reference>
<dbReference type="RefSeq" id="WP_174409042.1">
    <property type="nucleotide sequence ID" value="NZ_BLVP01000005.1"/>
</dbReference>
<evidence type="ECO:0000256" key="7">
    <source>
        <dbReference type="ARBA" id="ARBA00023211"/>
    </source>
</evidence>
<dbReference type="InterPro" id="IPR000819">
    <property type="entry name" value="Peptidase_M17_C"/>
</dbReference>
<keyword evidence="8" id="KW-0963">Cytoplasm</keyword>
<comment type="caution">
    <text evidence="10">The sequence shown here is derived from an EMBL/GenBank/DDBJ whole genome shotgun (WGS) entry which is preliminary data.</text>
</comment>
<dbReference type="GO" id="GO:0070006">
    <property type="term" value="F:metalloaminopeptidase activity"/>
    <property type="evidence" value="ECO:0007669"/>
    <property type="project" value="InterPro"/>
</dbReference>
<protein>
    <recommendedName>
        <fullName evidence="8">Probable cytosol aminopeptidase</fullName>
        <ecNumber evidence="8">3.4.11.1</ecNumber>
    </recommendedName>
    <alternativeName>
        <fullName evidence="8">Leucine aminopeptidase</fullName>
        <shortName evidence="8">LAP</shortName>
        <ecNumber evidence="8">3.4.11.10</ecNumber>
    </alternativeName>
    <alternativeName>
        <fullName evidence="8">Leucyl aminopeptidase</fullName>
    </alternativeName>
</protein>
<feature type="domain" description="Cytosol aminopeptidase" evidence="9">
    <location>
        <begin position="347"/>
        <end position="354"/>
    </location>
</feature>
<dbReference type="NCBIfam" id="NF002073">
    <property type="entry name" value="PRK00913.1-2"/>
    <property type="match status" value="1"/>
</dbReference>
<feature type="binding site" evidence="8">
    <location>
        <position position="351"/>
    </location>
    <ligand>
        <name>Mn(2+)</name>
        <dbReference type="ChEBI" id="CHEBI:29035"/>
        <label>1</label>
    </ligand>
</feature>
<dbReference type="EC" id="3.4.11.1" evidence="8"/>
<dbReference type="NCBIfam" id="NF002074">
    <property type="entry name" value="PRK00913.1-4"/>
    <property type="match status" value="1"/>
</dbReference>
<comment type="subcellular location">
    <subcellularLocation>
        <location evidence="8">Cytoplasm</location>
    </subcellularLocation>
</comment>
<evidence type="ECO:0000256" key="4">
    <source>
        <dbReference type="ARBA" id="ARBA00022438"/>
    </source>
</evidence>
<name>A0A7J0BRM4_9BACT</name>
<dbReference type="EMBL" id="BLVP01000005">
    <property type="protein sequence ID" value="GFM36367.1"/>
    <property type="molecule type" value="Genomic_DNA"/>
</dbReference>
<dbReference type="Gene3D" id="3.40.220.10">
    <property type="entry name" value="Leucine Aminopeptidase, subunit E, domain 1"/>
    <property type="match status" value="1"/>
</dbReference>
<dbReference type="InterPro" id="IPR011356">
    <property type="entry name" value="Leucine_aapep/pepB"/>
</dbReference>
<feature type="binding site" evidence="8">
    <location>
        <position position="272"/>
    </location>
    <ligand>
        <name>Mn(2+)</name>
        <dbReference type="ChEBI" id="CHEBI:29035"/>
        <label>2</label>
    </ligand>
</feature>
<keyword evidence="8" id="KW-0479">Metal-binding</keyword>
<comment type="cofactor">
    <cofactor evidence="8">
        <name>Mn(2+)</name>
        <dbReference type="ChEBI" id="CHEBI:29035"/>
    </cofactor>
    <text evidence="8">Binds 2 manganese ions per subunit.</text>
</comment>
<dbReference type="SUPFAM" id="SSF53187">
    <property type="entry name" value="Zn-dependent exopeptidases"/>
    <property type="match status" value="1"/>
</dbReference>
<keyword evidence="11" id="KW-1185">Reference proteome</keyword>
<feature type="active site" evidence="8">
    <location>
        <position position="353"/>
    </location>
</feature>
<gene>
    <name evidence="8 10" type="primary">pepA</name>
    <name evidence="10" type="ORF">DSM19430T_10510</name>
</gene>
<dbReference type="GO" id="GO:0030145">
    <property type="term" value="F:manganese ion binding"/>
    <property type="evidence" value="ECO:0007669"/>
    <property type="project" value="UniProtKB-UniRule"/>
</dbReference>
<comment type="catalytic activity">
    <reaction evidence="1 8">
        <text>Release of an N-terminal amino acid, Xaa-|-Yaa-, in which Xaa is preferably Leu, but may be other amino acids including Pro although not Arg or Lys, and Yaa may be Pro. Amino acid amides and methyl esters are also readily hydrolyzed, but rates on arylamides are exceedingly low.</text>
        <dbReference type="EC" id="3.4.11.1"/>
    </reaction>
</comment>
<keyword evidence="4 8" id="KW-0031">Aminopeptidase</keyword>
<dbReference type="InterPro" id="IPR008283">
    <property type="entry name" value="Peptidase_M17_N"/>
</dbReference>
<dbReference type="GO" id="GO:0006508">
    <property type="term" value="P:proteolysis"/>
    <property type="evidence" value="ECO:0007669"/>
    <property type="project" value="UniProtKB-KW"/>
</dbReference>
<feature type="binding site" evidence="8">
    <location>
        <position position="351"/>
    </location>
    <ligand>
        <name>Mn(2+)</name>
        <dbReference type="ChEBI" id="CHEBI:29035"/>
        <label>2</label>
    </ligand>
</feature>
<evidence type="ECO:0000256" key="2">
    <source>
        <dbReference type="ARBA" id="ARBA00000967"/>
    </source>
</evidence>
<organism evidence="10 11">
    <name type="scientific">Desulfovibrio psychrotolerans</name>
    <dbReference type="NCBI Taxonomy" id="415242"/>
    <lineage>
        <taxon>Bacteria</taxon>
        <taxon>Pseudomonadati</taxon>
        <taxon>Thermodesulfobacteriota</taxon>
        <taxon>Desulfovibrionia</taxon>
        <taxon>Desulfovibrionales</taxon>
        <taxon>Desulfovibrionaceae</taxon>
        <taxon>Desulfovibrio</taxon>
    </lineage>
</organism>
<comment type="catalytic activity">
    <reaction evidence="2 8">
        <text>Release of an N-terminal amino acid, preferentially leucine, but not glutamic or aspartic acids.</text>
        <dbReference type="EC" id="3.4.11.10"/>
    </reaction>
</comment>
<proteinExistence type="inferred from homology"/>
<dbReference type="PANTHER" id="PTHR11963:SF23">
    <property type="entry name" value="CYTOSOL AMINOPEPTIDASE"/>
    <property type="match status" value="1"/>
</dbReference>
<evidence type="ECO:0000256" key="5">
    <source>
        <dbReference type="ARBA" id="ARBA00022670"/>
    </source>
</evidence>
<dbReference type="InterPro" id="IPR023042">
    <property type="entry name" value="Peptidase_M17_leu_NH2_pept"/>
</dbReference>
<evidence type="ECO:0000256" key="3">
    <source>
        <dbReference type="ARBA" id="ARBA00009528"/>
    </source>
</evidence>